<evidence type="ECO:0000256" key="2">
    <source>
        <dbReference type="ARBA" id="ARBA00010617"/>
    </source>
</evidence>
<dbReference type="PRINTS" id="PR00463">
    <property type="entry name" value="EP450I"/>
</dbReference>
<proteinExistence type="inferred from homology"/>
<name>A0A9P6EKX9_9AGAR</name>
<dbReference type="AlphaFoldDB" id="A0A9P6EKX9"/>
<dbReference type="InterPro" id="IPR036396">
    <property type="entry name" value="Cyt_P450_sf"/>
</dbReference>
<keyword evidence="11" id="KW-1185">Reference proteome</keyword>
<dbReference type="PANTHER" id="PTHR24287:SF1">
    <property type="entry name" value="P450, PUTATIVE (EUROFUNG)-RELATED"/>
    <property type="match status" value="1"/>
</dbReference>
<evidence type="ECO:0000256" key="3">
    <source>
        <dbReference type="ARBA" id="ARBA00022617"/>
    </source>
</evidence>
<dbReference type="PROSITE" id="PS00086">
    <property type="entry name" value="CYTOCHROME_P450"/>
    <property type="match status" value="1"/>
</dbReference>
<evidence type="ECO:0000313" key="10">
    <source>
        <dbReference type="EMBL" id="KAF9530962.1"/>
    </source>
</evidence>
<keyword evidence="6 8" id="KW-0408">Iron</keyword>
<dbReference type="GO" id="GO:0004497">
    <property type="term" value="F:monooxygenase activity"/>
    <property type="evidence" value="ECO:0007669"/>
    <property type="project" value="UniProtKB-KW"/>
</dbReference>
<dbReference type="CDD" id="cd11063">
    <property type="entry name" value="CYP52"/>
    <property type="match status" value="1"/>
</dbReference>
<evidence type="ECO:0000256" key="6">
    <source>
        <dbReference type="ARBA" id="ARBA00023004"/>
    </source>
</evidence>
<dbReference type="InterPro" id="IPR002401">
    <property type="entry name" value="Cyt_P450_E_grp-I"/>
</dbReference>
<feature type="binding site" description="axial binding residue" evidence="8">
    <location>
        <position position="511"/>
    </location>
    <ligand>
        <name>heme</name>
        <dbReference type="ChEBI" id="CHEBI:30413"/>
    </ligand>
    <ligandPart>
        <name>Fe</name>
        <dbReference type="ChEBI" id="CHEBI:18248"/>
    </ligandPart>
</feature>
<evidence type="ECO:0000256" key="8">
    <source>
        <dbReference type="PIRSR" id="PIRSR602401-1"/>
    </source>
</evidence>
<comment type="cofactor">
    <cofactor evidence="1 8">
        <name>heme</name>
        <dbReference type="ChEBI" id="CHEBI:30413"/>
    </cofactor>
</comment>
<evidence type="ECO:0000313" key="11">
    <source>
        <dbReference type="Proteomes" id="UP000807306"/>
    </source>
</evidence>
<keyword evidence="7 9" id="KW-0503">Monooxygenase</keyword>
<comment type="caution">
    <text evidence="10">The sequence shown here is derived from an EMBL/GenBank/DDBJ whole genome shotgun (WGS) entry which is preliminary data.</text>
</comment>
<evidence type="ECO:0000256" key="5">
    <source>
        <dbReference type="ARBA" id="ARBA00023002"/>
    </source>
</evidence>
<dbReference type="Gene3D" id="1.10.630.10">
    <property type="entry name" value="Cytochrome P450"/>
    <property type="match status" value="1"/>
</dbReference>
<dbReference type="InterPro" id="IPR017972">
    <property type="entry name" value="Cyt_P450_CS"/>
</dbReference>
<comment type="similarity">
    <text evidence="2 9">Belongs to the cytochrome P450 family.</text>
</comment>
<dbReference type="EMBL" id="MU157837">
    <property type="protein sequence ID" value="KAF9530962.1"/>
    <property type="molecule type" value="Genomic_DNA"/>
</dbReference>
<reference evidence="10" key="1">
    <citation type="submission" date="2020-11" db="EMBL/GenBank/DDBJ databases">
        <authorList>
            <consortium name="DOE Joint Genome Institute"/>
            <person name="Ahrendt S."/>
            <person name="Riley R."/>
            <person name="Andreopoulos W."/>
            <person name="Labutti K."/>
            <person name="Pangilinan J."/>
            <person name="Ruiz-Duenas F.J."/>
            <person name="Barrasa J.M."/>
            <person name="Sanchez-Garcia M."/>
            <person name="Camarero S."/>
            <person name="Miyauchi S."/>
            <person name="Serrano A."/>
            <person name="Linde D."/>
            <person name="Babiker R."/>
            <person name="Drula E."/>
            <person name="Ayuso-Fernandez I."/>
            <person name="Pacheco R."/>
            <person name="Padilla G."/>
            <person name="Ferreira P."/>
            <person name="Barriuso J."/>
            <person name="Kellner H."/>
            <person name="Castanera R."/>
            <person name="Alfaro M."/>
            <person name="Ramirez L."/>
            <person name="Pisabarro A.G."/>
            <person name="Kuo A."/>
            <person name="Tritt A."/>
            <person name="Lipzen A."/>
            <person name="He G."/>
            <person name="Yan M."/>
            <person name="Ng V."/>
            <person name="Cullen D."/>
            <person name="Martin F."/>
            <person name="Rosso M.-N."/>
            <person name="Henrissat B."/>
            <person name="Hibbett D."/>
            <person name="Martinez A.T."/>
            <person name="Grigoriev I.V."/>
        </authorList>
    </citation>
    <scope>NUCLEOTIDE SEQUENCE</scope>
    <source>
        <strain evidence="10">CBS 506.95</strain>
    </source>
</reference>
<evidence type="ECO:0000256" key="4">
    <source>
        <dbReference type="ARBA" id="ARBA00022723"/>
    </source>
</evidence>
<organism evidence="10 11">
    <name type="scientific">Crepidotus variabilis</name>
    <dbReference type="NCBI Taxonomy" id="179855"/>
    <lineage>
        <taxon>Eukaryota</taxon>
        <taxon>Fungi</taxon>
        <taxon>Dikarya</taxon>
        <taxon>Basidiomycota</taxon>
        <taxon>Agaricomycotina</taxon>
        <taxon>Agaricomycetes</taxon>
        <taxon>Agaricomycetidae</taxon>
        <taxon>Agaricales</taxon>
        <taxon>Agaricineae</taxon>
        <taxon>Crepidotaceae</taxon>
        <taxon>Crepidotus</taxon>
    </lineage>
</organism>
<keyword evidence="5 9" id="KW-0560">Oxidoreductase</keyword>
<protein>
    <submittedName>
        <fullName evidence="10">Cytochrome P450</fullName>
    </submittedName>
</protein>
<dbReference type="PANTHER" id="PTHR24287">
    <property type="entry name" value="P450, PUTATIVE (EUROFUNG)-RELATED"/>
    <property type="match status" value="1"/>
</dbReference>
<sequence>MGKVPPGLIYLNKVLPYLLWPSLATYGIFRGIGKVLDTHAPTWFSVASLILARPVLTTLQTRYKHYQDRKAAESQGAVLAPHLPDSPILLIKAIFKSINKGYPGDLVDHFADRLGHTLSFDRLTSRTIITRDPDLVKAVLATQFESFEKGSEFIGQMDSILGNGIFNVDGEMWKFHRAMTRPFFTRERISDFEIYGRNCDLSLDLAKQRTREGEPIEFQDLASRFTLDAASEFLFGYNVSSLKAGIPYPPPSSHKTPTSFASHPSNVFVRAFTLAQTWAIERTALGNDWPLREFWKDTVSPLRKVMDDFTEPLMKESISKWEQEKAEGQVENEEEDLNLLAHLVRHTQDPKILQDELVNLLVAGRDTTAGLITFSLYMITQHPDVEQRLRQEILEKVGPDAAPAYASMRDMKYMRAFLNEVLRMYPPVPLNTRCSNTAILVPSKVQGEKPLYIPANTNVLYGAINIHRRKDLWGPDALEFDPMRFIDSRVNKYLTPNPYIFCPFNAGPRICLGQQFAYHEATFYLVRLLQRFKNFKLDDRYNTSPPAEWKTSTDGTESREKIHPATTLTLFIKGGLWVNMEEV</sequence>
<dbReference type="Pfam" id="PF00067">
    <property type="entry name" value="p450"/>
    <property type="match status" value="1"/>
</dbReference>
<evidence type="ECO:0000256" key="1">
    <source>
        <dbReference type="ARBA" id="ARBA00001971"/>
    </source>
</evidence>
<dbReference type="SUPFAM" id="SSF48264">
    <property type="entry name" value="Cytochrome P450"/>
    <property type="match status" value="1"/>
</dbReference>
<evidence type="ECO:0000256" key="9">
    <source>
        <dbReference type="RuleBase" id="RU000461"/>
    </source>
</evidence>
<dbReference type="Proteomes" id="UP000807306">
    <property type="component" value="Unassembled WGS sequence"/>
</dbReference>
<dbReference type="OrthoDB" id="1470350at2759"/>
<dbReference type="GO" id="GO:0005506">
    <property type="term" value="F:iron ion binding"/>
    <property type="evidence" value="ECO:0007669"/>
    <property type="project" value="InterPro"/>
</dbReference>
<dbReference type="InterPro" id="IPR047146">
    <property type="entry name" value="Cyt_P450_E_CYP52_fungi"/>
</dbReference>
<dbReference type="GO" id="GO:0020037">
    <property type="term" value="F:heme binding"/>
    <property type="evidence" value="ECO:0007669"/>
    <property type="project" value="InterPro"/>
</dbReference>
<evidence type="ECO:0000256" key="7">
    <source>
        <dbReference type="ARBA" id="ARBA00023033"/>
    </source>
</evidence>
<keyword evidence="4 8" id="KW-0479">Metal-binding</keyword>
<accession>A0A9P6EKX9</accession>
<gene>
    <name evidence="10" type="ORF">CPB83DRAFT_904945</name>
</gene>
<dbReference type="GO" id="GO:0016705">
    <property type="term" value="F:oxidoreductase activity, acting on paired donors, with incorporation or reduction of molecular oxygen"/>
    <property type="evidence" value="ECO:0007669"/>
    <property type="project" value="InterPro"/>
</dbReference>
<dbReference type="InterPro" id="IPR001128">
    <property type="entry name" value="Cyt_P450"/>
</dbReference>
<dbReference type="PRINTS" id="PR00385">
    <property type="entry name" value="P450"/>
</dbReference>
<keyword evidence="3 8" id="KW-0349">Heme</keyword>